<sequence length="274" mass="30189">MSDLMRPSAYQRLELAKAARMGSYAPCVIYSSTQNHVCPLCGGPKNASYALCLACDAEAQQARALRPGGVSLADTVRFGHYACKGEQMYRVMQGYKNATNPAAAEYQTDIKYIAADALAVHYPCIGRFTGSMPTAWATIPSTQSSRNYGKRHILTDLVAPFMAHSKIPQLHLNANAGKVHNRINPQIFSLAPESQHLDLAHVLLIEDSWASGATVQSVAAMLRLHGAAYITVYCMARIIDLSWIERSLGKNVADGYRQLTYQNRCPWSLDHHFV</sequence>
<dbReference type="AlphaFoldDB" id="A0A1S2W143"/>
<dbReference type="InterPro" id="IPR000836">
    <property type="entry name" value="PRTase_dom"/>
</dbReference>
<proteinExistence type="predicted"/>
<protein>
    <recommendedName>
        <fullName evidence="3">Phosphoribosyltransferase</fullName>
    </recommendedName>
</protein>
<reference evidence="1 2" key="1">
    <citation type="journal article" date="2016" name="BMC Microbiol.">
        <title>Fucosyllactose and L-fucose utilization of infant Bifidobacterium longum and Bifidobacterium kashiwanohense.</title>
        <authorList>
            <person name="Bunesova V."/>
            <person name="Lacroix C."/>
            <person name="Schwab C."/>
        </authorList>
    </citation>
    <scope>NUCLEOTIDE SEQUENCE [LARGE SCALE GENOMIC DNA]</scope>
    <source>
        <strain evidence="1 2">BSM11-5</strain>
    </source>
</reference>
<dbReference type="SUPFAM" id="SSF53271">
    <property type="entry name" value="PRTase-like"/>
    <property type="match status" value="1"/>
</dbReference>
<comment type="caution">
    <text evidence="1">The sequence shown here is derived from an EMBL/GenBank/DDBJ whole genome shotgun (WGS) entry which is preliminary data.</text>
</comment>
<gene>
    <name evidence="1" type="ORF">BFS26_01990</name>
</gene>
<dbReference type="CDD" id="cd06223">
    <property type="entry name" value="PRTases_typeI"/>
    <property type="match status" value="1"/>
</dbReference>
<dbReference type="InterPro" id="IPR029057">
    <property type="entry name" value="PRTase-like"/>
</dbReference>
<accession>A0A1S2W143</accession>
<evidence type="ECO:0000313" key="1">
    <source>
        <dbReference type="EMBL" id="OIN64697.1"/>
    </source>
</evidence>
<evidence type="ECO:0008006" key="3">
    <source>
        <dbReference type="Google" id="ProtNLM"/>
    </source>
</evidence>
<dbReference type="RefSeq" id="WP_071474432.1">
    <property type="nucleotide sequence ID" value="NZ_JBHDYF010000002.1"/>
</dbReference>
<evidence type="ECO:0000313" key="2">
    <source>
        <dbReference type="Proteomes" id="UP000181801"/>
    </source>
</evidence>
<organism evidence="1 2">
    <name type="scientific">Bifidobacterium longum subsp. suis</name>
    <dbReference type="NCBI Taxonomy" id="1695"/>
    <lineage>
        <taxon>Bacteria</taxon>
        <taxon>Bacillati</taxon>
        <taxon>Actinomycetota</taxon>
        <taxon>Actinomycetes</taxon>
        <taxon>Bifidobacteriales</taxon>
        <taxon>Bifidobacteriaceae</taxon>
        <taxon>Bifidobacterium</taxon>
    </lineage>
</organism>
<dbReference type="Proteomes" id="UP000181801">
    <property type="component" value="Unassembled WGS sequence"/>
</dbReference>
<dbReference type="EMBL" id="MOAE01000017">
    <property type="protein sequence ID" value="OIN64697.1"/>
    <property type="molecule type" value="Genomic_DNA"/>
</dbReference>
<name>A0A1S2W143_BIFLN</name>
<dbReference type="Gene3D" id="3.40.50.2020">
    <property type="match status" value="1"/>
</dbReference>